<dbReference type="HOGENOM" id="CLU_033789_7_0_11"/>
<protein>
    <submittedName>
        <fullName evidence="1">HK97 family phage portal protein</fullName>
    </submittedName>
</protein>
<comment type="caution">
    <text evidence="1">The sequence shown here is derived from an EMBL/GenBank/DDBJ whole genome shotgun (WGS) entry which is preliminary data.</text>
</comment>
<gene>
    <name evidence="1" type="ORF">HMPREF9306_01449</name>
</gene>
<reference evidence="1 2" key="1">
    <citation type="submission" date="2013-04" db="EMBL/GenBank/DDBJ databases">
        <title>The Genome Sequence of Propionimicrobium lymphophilum ACS-093-V-SCH5.</title>
        <authorList>
            <consortium name="The Broad Institute Genomics Platform"/>
            <person name="Earl A."/>
            <person name="Ward D."/>
            <person name="Feldgarden M."/>
            <person name="Gevers D."/>
            <person name="Saerens B."/>
            <person name="Vaneechoutte M."/>
            <person name="Walker B."/>
            <person name="Young S."/>
            <person name="Zeng Q."/>
            <person name="Gargeya S."/>
            <person name="Fitzgerald M."/>
            <person name="Haas B."/>
            <person name="Abouelleil A."/>
            <person name="Allen A.W."/>
            <person name="Alvarado L."/>
            <person name="Arachchi H.M."/>
            <person name="Berlin A.M."/>
            <person name="Chapman S.B."/>
            <person name="Gainer-Dewar J."/>
            <person name="Goldberg J."/>
            <person name="Griggs A."/>
            <person name="Gujja S."/>
            <person name="Hansen M."/>
            <person name="Howarth C."/>
            <person name="Imamovic A."/>
            <person name="Ireland A."/>
            <person name="Larimer J."/>
            <person name="McCowan C."/>
            <person name="Murphy C."/>
            <person name="Pearson M."/>
            <person name="Poon T.W."/>
            <person name="Priest M."/>
            <person name="Roberts A."/>
            <person name="Saif S."/>
            <person name="Shea T."/>
            <person name="Sisk P."/>
            <person name="Sykes S."/>
            <person name="Wortman J."/>
            <person name="Nusbaum C."/>
            <person name="Birren B."/>
        </authorList>
    </citation>
    <scope>NUCLEOTIDE SEQUENCE [LARGE SCALE GENOMIC DNA]</scope>
    <source>
        <strain evidence="1 2">ACS-093-V-SCH5</strain>
    </source>
</reference>
<sequence>MSIRHHAAKTARTIGQALGVVERAEAIPGDFSANVTPPPRTASGRDATSLDAVYRALTILQTATAQLGIDVYAGEARIDSPDWISQPDPWRGAAPQFFGETTTHLAARGRAFWKVNRDTSNQITGLRLLNPDEVTQDFTGRAPKCSWRGKDYSRADLIPLALLRLPGRPEGLSPIAACRETIDGAIAMRRWADNWLDSSGVPGGILKTANDDIDIDRAKAAKAGFIEAARNRSVVVLTDGLAYEPIMLSPQDMQWLDSQNFNVTAIARLFGIPARLMLASVEGGSQTYSNLQQEDLSFVRWTLMTYLREIETALTWLLPPGQKAKFNLDAILRPDTKTRYEAHKIGIDAGFLTVDEVREIENL</sequence>
<dbReference type="Proteomes" id="UP000014417">
    <property type="component" value="Unassembled WGS sequence"/>
</dbReference>
<dbReference type="EMBL" id="AGZR01000009">
    <property type="protein sequence ID" value="EPD31893.1"/>
    <property type="molecule type" value="Genomic_DNA"/>
</dbReference>
<evidence type="ECO:0000313" key="2">
    <source>
        <dbReference type="Proteomes" id="UP000014417"/>
    </source>
</evidence>
<dbReference type="Gene3D" id="3.40.140.120">
    <property type="match status" value="1"/>
</dbReference>
<evidence type="ECO:0000313" key="1">
    <source>
        <dbReference type="EMBL" id="EPD31893.1"/>
    </source>
</evidence>
<name>S2VWM3_9ACTN</name>
<dbReference type="Gene3D" id="1.20.1270.210">
    <property type="match status" value="1"/>
</dbReference>
<proteinExistence type="predicted"/>
<organism evidence="1 2">
    <name type="scientific">Propionimicrobium lymphophilum ACS-093-V-SCH5</name>
    <dbReference type="NCBI Taxonomy" id="883161"/>
    <lineage>
        <taxon>Bacteria</taxon>
        <taxon>Bacillati</taxon>
        <taxon>Actinomycetota</taxon>
        <taxon>Actinomycetes</taxon>
        <taxon>Propionibacteriales</taxon>
        <taxon>Propionibacteriaceae</taxon>
        <taxon>Propionimicrobium</taxon>
    </lineage>
</organism>
<dbReference type="AlphaFoldDB" id="S2VWM3"/>
<dbReference type="Gene3D" id="3.30.1120.70">
    <property type="match status" value="1"/>
</dbReference>
<dbReference type="PATRIC" id="fig|883161.3.peg.1440"/>
<dbReference type="STRING" id="883161.HMPREF9306_01449"/>
<dbReference type="NCBIfam" id="TIGR01537">
    <property type="entry name" value="portal_HK97"/>
    <property type="match status" value="1"/>
</dbReference>
<dbReference type="InterPro" id="IPR006427">
    <property type="entry name" value="Portal_HK97"/>
</dbReference>
<accession>S2VWM3</accession>
<dbReference type="InterPro" id="IPR006944">
    <property type="entry name" value="Phage/GTA_portal"/>
</dbReference>
<dbReference type="RefSeq" id="WP_016456275.1">
    <property type="nucleotide sequence ID" value="NZ_KE150269.1"/>
</dbReference>
<dbReference type="Pfam" id="PF04860">
    <property type="entry name" value="Phage_portal"/>
    <property type="match status" value="1"/>
</dbReference>
<keyword evidence="2" id="KW-1185">Reference proteome</keyword>